<dbReference type="PANTHER" id="PTHR30404">
    <property type="entry name" value="N-ACETYLMURAMOYL-L-ALANINE AMIDASE"/>
    <property type="match status" value="1"/>
</dbReference>
<keyword evidence="1 3" id="KW-0378">Hydrolase</keyword>
<dbReference type="Pfam" id="PF01520">
    <property type="entry name" value="Amidase_3"/>
    <property type="match status" value="1"/>
</dbReference>
<dbReference type="GO" id="GO:0030288">
    <property type="term" value="C:outer membrane-bounded periplasmic space"/>
    <property type="evidence" value="ECO:0007669"/>
    <property type="project" value="TreeGrafter"/>
</dbReference>
<gene>
    <name evidence="3" type="primary">amiC_23</name>
    <name evidence="3" type="ORF">GALL_513080</name>
</gene>
<evidence type="ECO:0000259" key="2">
    <source>
        <dbReference type="SMART" id="SM00646"/>
    </source>
</evidence>
<dbReference type="GO" id="GO:0009253">
    <property type="term" value="P:peptidoglycan catabolic process"/>
    <property type="evidence" value="ECO:0007669"/>
    <property type="project" value="InterPro"/>
</dbReference>
<sequence>MQGGGQGLVGAWMVDRTATGARLKVDLSGDAVIKRRFLLPPADGATTYRYVIDLASGGAPRSAPTATRADGVTLISQPLPMRAPPLALKKIVVIDAGHGGKDPGAIGANGYEKEVTLAAALALKARLERSGRYRVVMTRDSDVYVPLETRVPIARRAGADLFISLHADSGPNTDNRGASVYTLADRAVSRSAKLVSKDDWFMKASLRGDRGVSGILFDLTQRATKNRSASFAEMLLDRISDSDIKLLRRSHREAGLAVLLAPDVPAVLLEMGFVNNPEDEALLRDPGGRGKLMNAVADSIDAYFAEETRLAAR</sequence>
<dbReference type="CDD" id="cd02696">
    <property type="entry name" value="MurNAc-LAA"/>
    <property type="match status" value="1"/>
</dbReference>
<dbReference type="AlphaFoldDB" id="A0A1J5PHV4"/>
<organism evidence="3">
    <name type="scientific">mine drainage metagenome</name>
    <dbReference type="NCBI Taxonomy" id="410659"/>
    <lineage>
        <taxon>unclassified sequences</taxon>
        <taxon>metagenomes</taxon>
        <taxon>ecological metagenomes</taxon>
    </lineage>
</organism>
<dbReference type="SUPFAM" id="SSF53187">
    <property type="entry name" value="Zn-dependent exopeptidases"/>
    <property type="match status" value="1"/>
</dbReference>
<dbReference type="GO" id="GO:0008745">
    <property type="term" value="F:N-acetylmuramoyl-L-alanine amidase activity"/>
    <property type="evidence" value="ECO:0007669"/>
    <property type="project" value="UniProtKB-EC"/>
</dbReference>
<feature type="domain" description="MurNAc-LAA" evidence="2">
    <location>
        <begin position="151"/>
        <end position="301"/>
    </location>
</feature>
<dbReference type="EMBL" id="MLJW01006139">
    <property type="protein sequence ID" value="OIQ67116.1"/>
    <property type="molecule type" value="Genomic_DNA"/>
</dbReference>
<evidence type="ECO:0000256" key="1">
    <source>
        <dbReference type="ARBA" id="ARBA00022801"/>
    </source>
</evidence>
<dbReference type="Gene3D" id="3.40.630.40">
    <property type="entry name" value="Zn-dependent exopeptidases"/>
    <property type="match status" value="1"/>
</dbReference>
<dbReference type="InterPro" id="IPR002508">
    <property type="entry name" value="MurNAc-LAA_cat"/>
</dbReference>
<dbReference type="EC" id="3.5.1.28" evidence="3"/>
<reference evidence="3" key="1">
    <citation type="submission" date="2016-10" db="EMBL/GenBank/DDBJ databases">
        <title>Sequence of Gallionella enrichment culture.</title>
        <authorList>
            <person name="Poehlein A."/>
            <person name="Muehling M."/>
            <person name="Daniel R."/>
        </authorList>
    </citation>
    <scope>NUCLEOTIDE SEQUENCE</scope>
</reference>
<dbReference type="SMART" id="SM00646">
    <property type="entry name" value="Ami_3"/>
    <property type="match status" value="1"/>
</dbReference>
<evidence type="ECO:0000313" key="3">
    <source>
        <dbReference type="EMBL" id="OIQ67116.1"/>
    </source>
</evidence>
<protein>
    <submittedName>
        <fullName evidence="3">N-acetylmuramoyl-L-alanine amidase AmiC</fullName>
        <ecNumber evidence="3">3.5.1.28</ecNumber>
    </submittedName>
</protein>
<proteinExistence type="predicted"/>
<accession>A0A1J5PHV4</accession>
<name>A0A1J5PHV4_9ZZZZ</name>
<dbReference type="PANTHER" id="PTHR30404:SF0">
    <property type="entry name" value="N-ACETYLMURAMOYL-L-ALANINE AMIDASE AMIC"/>
    <property type="match status" value="1"/>
</dbReference>
<dbReference type="InterPro" id="IPR050695">
    <property type="entry name" value="N-acetylmuramoyl_amidase_3"/>
</dbReference>
<comment type="caution">
    <text evidence="3">The sequence shown here is derived from an EMBL/GenBank/DDBJ whole genome shotgun (WGS) entry which is preliminary data.</text>
</comment>